<protein>
    <recommendedName>
        <fullName evidence="6">FAD-binding PCMH-type domain-containing protein</fullName>
    </recommendedName>
</protein>
<dbReference type="STRING" id="1051891.A0A0C3QA55"/>
<dbReference type="Pfam" id="PF01565">
    <property type="entry name" value="FAD_binding_4"/>
    <property type="match status" value="1"/>
</dbReference>
<dbReference type="Gene3D" id="3.40.462.20">
    <property type="match status" value="1"/>
</dbReference>
<keyword evidence="8" id="KW-1185">Reference proteome</keyword>
<feature type="domain" description="FAD-binding PCMH-type" evidence="6">
    <location>
        <begin position="41"/>
        <end position="213"/>
    </location>
</feature>
<dbReference type="HOGENOM" id="CLU_018354_10_0_1"/>
<evidence type="ECO:0000259" key="6">
    <source>
        <dbReference type="PROSITE" id="PS51387"/>
    </source>
</evidence>
<dbReference type="AlphaFoldDB" id="A0A0C3QA55"/>
<dbReference type="InterPro" id="IPR006094">
    <property type="entry name" value="Oxid_FAD_bind_N"/>
</dbReference>
<sequence>MSYSAQQTLASFSKLKETLSGEIVCPGDEGYEYGIARWSDSCAKQAAYVVFPKTNEDVSESIKFAREQNLELAVCCGGHSFSGSSSTEGGVAIHLGKYINYARCDPEKRLLYVGGGATWEVVERVGMEHGLATVAGSVNHTGVGGLALGGGYGWLTGRYGMTVDNIVQLTVVLASGEVVTANEKEHPDLFWGCRGGGGNFGVVTEFVFKAHPQRPTVFVTYLLYAMEKLESVLHAIGEWEKNAGPDEGVHWGCLRVLPGMKPGTPNLLVIFFYNGEAAEGRKAAKMFYDVGPTAEKAMDELPFVKLNSLQNDADAHGGRKYIKGLPNRSTPPIEAIQAVLQAQEELIKSHPSLVHCGIVYDASPKQAALAVPLEATAYAGRGTGCQGILISFYKDPSLDDVVRSAVRQWAKIMTEMTEAAVNDAGKAAESVGICYSNLDPEASSSDPSTVFGPNYPRLREVKRMYDPENIWNKWHPIEPAELPN</sequence>
<dbReference type="Pfam" id="PF08031">
    <property type="entry name" value="BBE"/>
    <property type="match status" value="1"/>
</dbReference>
<evidence type="ECO:0000313" key="8">
    <source>
        <dbReference type="Proteomes" id="UP000054248"/>
    </source>
</evidence>
<dbReference type="InterPro" id="IPR016169">
    <property type="entry name" value="FAD-bd_PCMH_sub2"/>
</dbReference>
<dbReference type="PANTHER" id="PTHR42973">
    <property type="entry name" value="BINDING OXIDOREDUCTASE, PUTATIVE (AFU_ORTHOLOGUE AFUA_1G17690)-RELATED"/>
    <property type="match status" value="1"/>
</dbReference>
<dbReference type="Proteomes" id="UP000054248">
    <property type="component" value="Unassembled WGS sequence"/>
</dbReference>
<dbReference type="InterPro" id="IPR050416">
    <property type="entry name" value="FAD-linked_Oxidoreductase"/>
</dbReference>
<reference evidence="7 8" key="1">
    <citation type="submission" date="2014-04" db="EMBL/GenBank/DDBJ databases">
        <authorList>
            <consortium name="DOE Joint Genome Institute"/>
            <person name="Kuo A."/>
            <person name="Girlanda M."/>
            <person name="Perotto S."/>
            <person name="Kohler A."/>
            <person name="Nagy L.G."/>
            <person name="Floudas D."/>
            <person name="Copeland A."/>
            <person name="Barry K.W."/>
            <person name="Cichocki N."/>
            <person name="Veneault-Fourrey C."/>
            <person name="LaButti K."/>
            <person name="Lindquist E.A."/>
            <person name="Lipzen A."/>
            <person name="Lundell T."/>
            <person name="Morin E."/>
            <person name="Murat C."/>
            <person name="Sun H."/>
            <person name="Tunlid A."/>
            <person name="Henrissat B."/>
            <person name="Grigoriev I.V."/>
            <person name="Hibbett D.S."/>
            <person name="Martin F."/>
            <person name="Nordberg H.P."/>
            <person name="Cantor M.N."/>
            <person name="Hua S.X."/>
        </authorList>
    </citation>
    <scope>NUCLEOTIDE SEQUENCE [LARGE SCALE GENOMIC DNA]</scope>
    <source>
        <strain evidence="7 8">MUT 4182</strain>
    </source>
</reference>
<evidence type="ECO:0000313" key="7">
    <source>
        <dbReference type="EMBL" id="KIO21671.1"/>
    </source>
</evidence>
<dbReference type="PROSITE" id="PS51387">
    <property type="entry name" value="FAD_PCMH"/>
    <property type="match status" value="1"/>
</dbReference>
<dbReference type="SUPFAM" id="SSF56176">
    <property type="entry name" value="FAD-binding/transporter-associated domain-like"/>
    <property type="match status" value="1"/>
</dbReference>
<dbReference type="InterPro" id="IPR016167">
    <property type="entry name" value="FAD-bd_PCMH_sub1"/>
</dbReference>
<comment type="similarity">
    <text evidence="2">Belongs to the oxygen-dependent FAD-linked oxidoreductase family.</text>
</comment>
<evidence type="ECO:0000256" key="4">
    <source>
        <dbReference type="ARBA" id="ARBA00022827"/>
    </source>
</evidence>
<keyword evidence="3" id="KW-0285">Flavoprotein</keyword>
<evidence type="ECO:0000256" key="2">
    <source>
        <dbReference type="ARBA" id="ARBA00005466"/>
    </source>
</evidence>
<dbReference type="GO" id="GO:0071949">
    <property type="term" value="F:FAD binding"/>
    <property type="evidence" value="ECO:0007669"/>
    <property type="project" value="InterPro"/>
</dbReference>
<proteinExistence type="inferred from homology"/>
<comment type="cofactor">
    <cofactor evidence="1">
        <name>FAD</name>
        <dbReference type="ChEBI" id="CHEBI:57692"/>
    </cofactor>
</comment>
<keyword evidence="4" id="KW-0274">FAD</keyword>
<evidence type="ECO:0000256" key="5">
    <source>
        <dbReference type="ARBA" id="ARBA00023002"/>
    </source>
</evidence>
<dbReference type="Gene3D" id="3.30.465.10">
    <property type="match status" value="1"/>
</dbReference>
<gene>
    <name evidence="7" type="ORF">M407DRAFT_28738</name>
</gene>
<dbReference type="GO" id="GO:0016491">
    <property type="term" value="F:oxidoreductase activity"/>
    <property type="evidence" value="ECO:0007669"/>
    <property type="project" value="UniProtKB-KW"/>
</dbReference>
<dbReference type="InterPro" id="IPR036318">
    <property type="entry name" value="FAD-bd_PCMH-like_sf"/>
</dbReference>
<dbReference type="InterPro" id="IPR016166">
    <property type="entry name" value="FAD-bd_PCMH"/>
</dbReference>
<evidence type="ECO:0000256" key="3">
    <source>
        <dbReference type="ARBA" id="ARBA00022630"/>
    </source>
</evidence>
<dbReference type="PANTHER" id="PTHR42973:SF39">
    <property type="entry name" value="FAD-BINDING PCMH-TYPE DOMAIN-CONTAINING PROTEIN"/>
    <property type="match status" value="1"/>
</dbReference>
<name>A0A0C3QA55_9AGAM</name>
<reference evidence="8" key="2">
    <citation type="submission" date="2015-01" db="EMBL/GenBank/DDBJ databases">
        <title>Evolutionary Origins and Diversification of the Mycorrhizal Mutualists.</title>
        <authorList>
            <consortium name="DOE Joint Genome Institute"/>
            <consortium name="Mycorrhizal Genomics Consortium"/>
            <person name="Kohler A."/>
            <person name="Kuo A."/>
            <person name="Nagy L.G."/>
            <person name="Floudas D."/>
            <person name="Copeland A."/>
            <person name="Barry K.W."/>
            <person name="Cichocki N."/>
            <person name="Veneault-Fourrey C."/>
            <person name="LaButti K."/>
            <person name="Lindquist E.A."/>
            <person name="Lipzen A."/>
            <person name="Lundell T."/>
            <person name="Morin E."/>
            <person name="Murat C."/>
            <person name="Riley R."/>
            <person name="Ohm R."/>
            <person name="Sun H."/>
            <person name="Tunlid A."/>
            <person name="Henrissat B."/>
            <person name="Grigoriev I.V."/>
            <person name="Hibbett D.S."/>
            <person name="Martin F."/>
        </authorList>
    </citation>
    <scope>NUCLEOTIDE SEQUENCE [LARGE SCALE GENOMIC DNA]</scope>
    <source>
        <strain evidence="8">MUT 4182</strain>
    </source>
</reference>
<dbReference type="Gene3D" id="3.30.43.10">
    <property type="entry name" value="Uridine Diphospho-n-acetylenolpyruvylglucosamine Reductase, domain 2"/>
    <property type="match status" value="1"/>
</dbReference>
<organism evidence="7 8">
    <name type="scientific">Tulasnella calospora MUT 4182</name>
    <dbReference type="NCBI Taxonomy" id="1051891"/>
    <lineage>
        <taxon>Eukaryota</taxon>
        <taxon>Fungi</taxon>
        <taxon>Dikarya</taxon>
        <taxon>Basidiomycota</taxon>
        <taxon>Agaricomycotina</taxon>
        <taxon>Agaricomycetes</taxon>
        <taxon>Cantharellales</taxon>
        <taxon>Tulasnellaceae</taxon>
        <taxon>Tulasnella</taxon>
    </lineage>
</organism>
<accession>A0A0C3QA55</accession>
<dbReference type="OrthoDB" id="415825at2759"/>
<keyword evidence="5" id="KW-0560">Oxidoreductase</keyword>
<dbReference type="InterPro" id="IPR012951">
    <property type="entry name" value="BBE"/>
</dbReference>
<dbReference type="EMBL" id="KN823131">
    <property type="protein sequence ID" value="KIO21671.1"/>
    <property type="molecule type" value="Genomic_DNA"/>
</dbReference>
<evidence type="ECO:0000256" key="1">
    <source>
        <dbReference type="ARBA" id="ARBA00001974"/>
    </source>
</evidence>